<name>A0A2H0KJY3_9BACT</name>
<reference evidence="1 2" key="1">
    <citation type="submission" date="2017-09" db="EMBL/GenBank/DDBJ databases">
        <title>Depth-based differentiation of microbial function through sediment-hosted aquifers and enrichment of novel symbionts in the deep terrestrial subsurface.</title>
        <authorList>
            <person name="Probst A.J."/>
            <person name="Ladd B."/>
            <person name="Jarett J.K."/>
            <person name="Geller-Mcgrath D.E."/>
            <person name="Sieber C.M."/>
            <person name="Emerson J.B."/>
            <person name="Anantharaman K."/>
            <person name="Thomas B.C."/>
            <person name="Malmstrom R."/>
            <person name="Stieglmeier M."/>
            <person name="Klingl A."/>
            <person name="Woyke T."/>
            <person name="Ryan C.M."/>
            <person name="Banfield J.F."/>
        </authorList>
    </citation>
    <scope>NUCLEOTIDE SEQUENCE [LARGE SCALE GENOMIC DNA]</scope>
    <source>
        <strain evidence="1">CG11_big_fil_rev_8_21_14_0_20_37_16</strain>
    </source>
</reference>
<gene>
    <name evidence="1" type="ORF">COV87_02620</name>
</gene>
<dbReference type="AlphaFoldDB" id="A0A2H0KJY3"/>
<evidence type="ECO:0000313" key="1">
    <source>
        <dbReference type="EMBL" id="PIQ71568.1"/>
    </source>
</evidence>
<dbReference type="Proteomes" id="UP000229497">
    <property type="component" value="Unassembled WGS sequence"/>
</dbReference>
<comment type="caution">
    <text evidence="1">The sequence shown here is derived from an EMBL/GenBank/DDBJ whole genome shotgun (WGS) entry which is preliminary data.</text>
</comment>
<dbReference type="EMBL" id="PCVK01000076">
    <property type="protein sequence ID" value="PIQ71568.1"/>
    <property type="molecule type" value="Genomic_DNA"/>
</dbReference>
<evidence type="ECO:0000313" key="2">
    <source>
        <dbReference type="Proteomes" id="UP000229497"/>
    </source>
</evidence>
<sequence length="296" mass="33805">MPRCEYSNFYQFQLLLFMNVLPMRNYEMRREQIAQLGKGLDRIPLEDRGQVLHTFVPWIFTNDAGYANMLPGMKEALVEQKHDTKLRVPIIAGWGALTTIAGALPIRADAYVIVDITDQIFSPIERMISTIRSSDTPEECMKIYDAQHYFEEMKGKGVDPARYWDIELQSFGNRHFLASLPNFLASKRALQDTPIFYSHGNLEHPPYLRALTSVFEKSNASVPYASVTDLGEWNDSFLPNADLLPWNDHTVISWSTNNGRPTAQPVSRFSLGVQNYKVDAKKAKEGITVSYQKEFI</sequence>
<proteinExistence type="predicted"/>
<organism evidence="1 2">
    <name type="scientific">Candidatus Roizmanbacteria bacterium CG11_big_fil_rev_8_21_14_0_20_37_16</name>
    <dbReference type="NCBI Taxonomy" id="1974857"/>
    <lineage>
        <taxon>Bacteria</taxon>
        <taxon>Candidatus Roizmaniibacteriota</taxon>
    </lineage>
</organism>
<protein>
    <submittedName>
        <fullName evidence="1">Uncharacterized protein</fullName>
    </submittedName>
</protein>
<accession>A0A2H0KJY3</accession>